<dbReference type="EMBL" id="CAMPGE010021418">
    <property type="protein sequence ID" value="CAI2379566.1"/>
    <property type="molecule type" value="Genomic_DNA"/>
</dbReference>
<evidence type="ECO:0000313" key="1">
    <source>
        <dbReference type="EMBL" id="CAI2379566.1"/>
    </source>
</evidence>
<dbReference type="InterPro" id="IPR036047">
    <property type="entry name" value="F-box-like_dom_sf"/>
</dbReference>
<gene>
    <name evidence="1" type="ORF">ECRASSUSDP1_LOCUS20976</name>
</gene>
<organism evidence="1 2">
    <name type="scientific">Euplotes crassus</name>
    <dbReference type="NCBI Taxonomy" id="5936"/>
    <lineage>
        <taxon>Eukaryota</taxon>
        <taxon>Sar</taxon>
        <taxon>Alveolata</taxon>
        <taxon>Ciliophora</taxon>
        <taxon>Intramacronucleata</taxon>
        <taxon>Spirotrichea</taxon>
        <taxon>Hypotrichia</taxon>
        <taxon>Euplotida</taxon>
        <taxon>Euplotidae</taxon>
        <taxon>Moneuplotes</taxon>
    </lineage>
</organism>
<dbReference type="AlphaFoldDB" id="A0AAD2D4F5"/>
<reference evidence="1" key="1">
    <citation type="submission" date="2023-07" db="EMBL/GenBank/DDBJ databases">
        <authorList>
            <consortium name="AG Swart"/>
            <person name="Singh M."/>
            <person name="Singh A."/>
            <person name="Seah K."/>
            <person name="Emmerich C."/>
        </authorList>
    </citation>
    <scope>NUCLEOTIDE SEQUENCE</scope>
    <source>
        <strain evidence="1">DP1</strain>
    </source>
</reference>
<evidence type="ECO:0000313" key="2">
    <source>
        <dbReference type="Proteomes" id="UP001295684"/>
    </source>
</evidence>
<proteinExistence type="predicted"/>
<protein>
    <recommendedName>
        <fullName evidence="3">F-box domain-containing protein</fullName>
    </recommendedName>
</protein>
<comment type="caution">
    <text evidence="1">The sequence shown here is derived from an EMBL/GenBank/DDBJ whole genome shotgun (WGS) entry which is preliminary data.</text>
</comment>
<evidence type="ECO:0008006" key="3">
    <source>
        <dbReference type="Google" id="ProtNLM"/>
    </source>
</evidence>
<accession>A0AAD2D4F5</accession>
<name>A0AAD2D4F5_EUPCR</name>
<dbReference type="Proteomes" id="UP001295684">
    <property type="component" value="Unassembled WGS sequence"/>
</dbReference>
<keyword evidence="2" id="KW-1185">Reference proteome</keyword>
<sequence>MEYAQLRPRFALDLTQLESLKEATQGKRFYNHRQVLVYLLRYMYTHAEAMKGYEEVIYKESDQMFSLKYVKSGGNDKTAIHVRGLSILNHLVLTVKSRGNSYEIPLNLDKTITIGRSSYTVNNEIDKTFTALFTDFDKMNVMLKNRCLDKLIRRTKVERIFDMRKELLVEIFKYLDFDSLKVILNSCSFFREEFWDKNEWFWFNLYCISFGKPPFKSSIWNWAQIYRNSITTRLVLDPFN</sequence>
<dbReference type="SUPFAM" id="SSF81383">
    <property type="entry name" value="F-box domain"/>
    <property type="match status" value="1"/>
</dbReference>